<sequence length="406" mass="45854">MVGDLWEIKEHIISASYRRALPRGVKDESARLRLHVKQWIPKANSSPQSGDATIIFAHGVGSSKESYEVFFHHLIRYHPRIRSIFAMDAANHGQSYMLNKEVLGDEPGWHDTARDILQMVNSFQDEMRPPILGVAQSWGGQCLLMASEMHPRLFDGLVLIEPPVGMDFKSGLAIKASWMMHRADWWPTRETARENLLKLKYYRRFDPQVFDRVMQYDLRDVTIDNPPPSELGVDPTSSTGVTLTTPKAQEAYTVVMDHLDLPGHVSVPPAKANSVVKVIPGFYRPEFLSVQRLLPTVFPPVLYIWGELSDLLRPPGGAAYRDYLLQTTGASDAGSGGIARGKVAEAWVKGSTHTIPFEKPEGLAKALIPWLEQRHNAWLEEQVRNEKQVFYTAKIKPNWLSKVNKL</sequence>
<dbReference type="GO" id="GO:0047372">
    <property type="term" value="F:monoacylglycerol lipase activity"/>
    <property type="evidence" value="ECO:0007669"/>
    <property type="project" value="TreeGrafter"/>
</dbReference>
<dbReference type="InterPro" id="IPR000073">
    <property type="entry name" value="AB_hydrolase_1"/>
</dbReference>
<organism evidence="2 3">
    <name type="scientific">Viridothelium virens</name>
    <name type="common">Speckled blister lichen</name>
    <name type="synonym">Trypethelium virens</name>
    <dbReference type="NCBI Taxonomy" id="1048519"/>
    <lineage>
        <taxon>Eukaryota</taxon>
        <taxon>Fungi</taxon>
        <taxon>Dikarya</taxon>
        <taxon>Ascomycota</taxon>
        <taxon>Pezizomycotina</taxon>
        <taxon>Dothideomycetes</taxon>
        <taxon>Dothideomycetes incertae sedis</taxon>
        <taxon>Trypetheliales</taxon>
        <taxon>Trypetheliaceae</taxon>
        <taxon>Viridothelium</taxon>
    </lineage>
</organism>
<dbReference type="OrthoDB" id="94039at2759"/>
<evidence type="ECO:0000313" key="2">
    <source>
        <dbReference type="EMBL" id="KAF2237499.1"/>
    </source>
</evidence>
<dbReference type="InterPro" id="IPR029058">
    <property type="entry name" value="AB_hydrolase_fold"/>
</dbReference>
<name>A0A6A6HI53_VIRVR</name>
<feature type="domain" description="AB hydrolase-1" evidence="1">
    <location>
        <begin position="54"/>
        <end position="366"/>
    </location>
</feature>
<keyword evidence="2" id="KW-0378">Hydrolase</keyword>
<evidence type="ECO:0000313" key="3">
    <source>
        <dbReference type="Proteomes" id="UP000800092"/>
    </source>
</evidence>
<dbReference type="EMBL" id="ML991780">
    <property type="protein sequence ID" value="KAF2237499.1"/>
    <property type="molecule type" value="Genomic_DNA"/>
</dbReference>
<keyword evidence="3" id="KW-1185">Reference proteome</keyword>
<dbReference type="GO" id="GO:0016020">
    <property type="term" value="C:membrane"/>
    <property type="evidence" value="ECO:0007669"/>
    <property type="project" value="TreeGrafter"/>
</dbReference>
<dbReference type="Gene3D" id="3.40.50.1820">
    <property type="entry name" value="alpha/beta hydrolase"/>
    <property type="match status" value="1"/>
</dbReference>
<dbReference type="GO" id="GO:0046464">
    <property type="term" value="P:acylglycerol catabolic process"/>
    <property type="evidence" value="ECO:0007669"/>
    <property type="project" value="TreeGrafter"/>
</dbReference>
<dbReference type="Proteomes" id="UP000800092">
    <property type="component" value="Unassembled WGS sequence"/>
</dbReference>
<gene>
    <name evidence="2" type="ORF">EV356DRAFT_17813</name>
</gene>
<reference evidence="2" key="1">
    <citation type="journal article" date="2020" name="Stud. Mycol.">
        <title>101 Dothideomycetes genomes: a test case for predicting lifestyles and emergence of pathogens.</title>
        <authorList>
            <person name="Haridas S."/>
            <person name="Albert R."/>
            <person name="Binder M."/>
            <person name="Bloem J."/>
            <person name="Labutti K."/>
            <person name="Salamov A."/>
            <person name="Andreopoulos B."/>
            <person name="Baker S."/>
            <person name="Barry K."/>
            <person name="Bills G."/>
            <person name="Bluhm B."/>
            <person name="Cannon C."/>
            <person name="Castanera R."/>
            <person name="Culley D."/>
            <person name="Daum C."/>
            <person name="Ezra D."/>
            <person name="Gonzalez J."/>
            <person name="Henrissat B."/>
            <person name="Kuo A."/>
            <person name="Liang C."/>
            <person name="Lipzen A."/>
            <person name="Lutzoni F."/>
            <person name="Magnuson J."/>
            <person name="Mondo S."/>
            <person name="Nolan M."/>
            <person name="Ohm R."/>
            <person name="Pangilinan J."/>
            <person name="Park H.-J."/>
            <person name="Ramirez L."/>
            <person name="Alfaro M."/>
            <person name="Sun H."/>
            <person name="Tritt A."/>
            <person name="Yoshinaga Y."/>
            <person name="Zwiers L.-H."/>
            <person name="Turgeon B."/>
            <person name="Goodwin S."/>
            <person name="Spatafora J."/>
            <person name="Crous P."/>
            <person name="Grigoriev I."/>
        </authorList>
    </citation>
    <scope>NUCLEOTIDE SEQUENCE</scope>
    <source>
        <strain evidence="2">Tuck. ex Michener</strain>
    </source>
</reference>
<protein>
    <submittedName>
        <fullName evidence="2">Alpha/beta-hydrolase</fullName>
    </submittedName>
</protein>
<evidence type="ECO:0000259" key="1">
    <source>
        <dbReference type="Pfam" id="PF12697"/>
    </source>
</evidence>
<dbReference type="SUPFAM" id="SSF53474">
    <property type="entry name" value="alpha/beta-Hydrolases"/>
    <property type="match status" value="1"/>
</dbReference>
<dbReference type="AlphaFoldDB" id="A0A6A6HI53"/>
<proteinExistence type="predicted"/>
<dbReference type="PANTHER" id="PTHR43798:SF5">
    <property type="entry name" value="MONOACYLGLYCEROL LIPASE ABHD6"/>
    <property type="match status" value="1"/>
</dbReference>
<dbReference type="PANTHER" id="PTHR43798">
    <property type="entry name" value="MONOACYLGLYCEROL LIPASE"/>
    <property type="match status" value="1"/>
</dbReference>
<dbReference type="Pfam" id="PF12697">
    <property type="entry name" value="Abhydrolase_6"/>
    <property type="match status" value="1"/>
</dbReference>
<accession>A0A6A6HI53</accession>
<dbReference type="InterPro" id="IPR050266">
    <property type="entry name" value="AB_hydrolase_sf"/>
</dbReference>